<dbReference type="PANTHER" id="PTHR48051">
    <property type="match status" value="1"/>
</dbReference>
<dbReference type="InterPro" id="IPR003591">
    <property type="entry name" value="Leu-rich_rpt_typical-subtyp"/>
</dbReference>
<organism evidence="3">
    <name type="scientific">Compsopogon caeruleus</name>
    <dbReference type="NCBI Taxonomy" id="31354"/>
    <lineage>
        <taxon>Eukaryota</taxon>
        <taxon>Rhodophyta</taxon>
        <taxon>Compsopogonophyceae</taxon>
        <taxon>Compsopogonales</taxon>
        <taxon>Compsopogonaceae</taxon>
        <taxon>Compsopogon</taxon>
    </lineage>
</organism>
<protein>
    <submittedName>
        <fullName evidence="3">Uncharacterized protein</fullName>
    </submittedName>
</protein>
<gene>
    <name evidence="3" type="ORF">CCAE0312_LOCUS7660</name>
</gene>
<sequence length="125" mass="14225">MNLSRNNRLEQVPSSINHCQRLEELYLYGNDLKIVPRELGNLLKLRILNLSRNQLTEIPTSFGELSGLTELYLMDNDLRCLPGELARLSSLRCLNISLNPRLPVPPRTIERNGPRAVAEFVAHAH</sequence>
<dbReference type="InterPro" id="IPR001611">
    <property type="entry name" value="Leu-rich_rpt"/>
</dbReference>
<keyword evidence="1" id="KW-0433">Leucine-rich repeat</keyword>
<dbReference type="Pfam" id="PF00560">
    <property type="entry name" value="LRR_1"/>
    <property type="match status" value="1"/>
</dbReference>
<dbReference type="AlphaFoldDB" id="A0A7S1TGR8"/>
<dbReference type="SUPFAM" id="SSF52058">
    <property type="entry name" value="L domain-like"/>
    <property type="match status" value="1"/>
</dbReference>
<evidence type="ECO:0000313" key="3">
    <source>
        <dbReference type="EMBL" id="CAD9235569.1"/>
    </source>
</evidence>
<reference evidence="3" key="1">
    <citation type="submission" date="2021-01" db="EMBL/GenBank/DDBJ databases">
        <authorList>
            <person name="Corre E."/>
            <person name="Pelletier E."/>
            <person name="Niang G."/>
            <person name="Scheremetjew M."/>
            <person name="Finn R."/>
            <person name="Kale V."/>
            <person name="Holt S."/>
            <person name="Cochrane G."/>
            <person name="Meng A."/>
            <person name="Brown T."/>
            <person name="Cohen L."/>
        </authorList>
    </citation>
    <scope>NUCLEOTIDE SEQUENCE</scope>
    <source>
        <strain evidence="3">SAG 36.94</strain>
    </source>
</reference>
<name>A0A7S1TGR8_9RHOD</name>
<keyword evidence="2" id="KW-0677">Repeat</keyword>
<dbReference type="SMART" id="SM00369">
    <property type="entry name" value="LRR_TYP"/>
    <property type="match status" value="3"/>
</dbReference>
<proteinExistence type="predicted"/>
<dbReference type="Gene3D" id="3.80.10.10">
    <property type="entry name" value="Ribonuclease Inhibitor"/>
    <property type="match status" value="1"/>
</dbReference>
<accession>A0A7S1TGR8</accession>
<dbReference type="InterPro" id="IPR050216">
    <property type="entry name" value="LRR_domain-containing"/>
</dbReference>
<dbReference type="Pfam" id="PF13855">
    <property type="entry name" value="LRR_8"/>
    <property type="match status" value="1"/>
</dbReference>
<evidence type="ECO:0000256" key="2">
    <source>
        <dbReference type="ARBA" id="ARBA00022737"/>
    </source>
</evidence>
<dbReference type="InterPro" id="IPR032675">
    <property type="entry name" value="LRR_dom_sf"/>
</dbReference>
<dbReference type="PROSITE" id="PS51450">
    <property type="entry name" value="LRR"/>
    <property type="match status" value="1"/>
</dbReference>
<dbReference type="EMBL" id="HBGH01013687">
    <property type="protein sequence ID" value="CAD9235569.1"/>
    <property type="molecule type" value="Transcribed_RNA"/>
</dbReference>
<dbReference type="GO" id="GO:0005737">
    <property type="term" value="C:cytoplasm"/>
    <property type="evidence" value="ECO:0007669"/>
    <property type="project" value="TreeGrafter"/>
</dbReference>
<dbReference type="PANTHER" id="PTHR48051:SF36">
    <property type="entry name" value="CASPASE FAMILY P20 DOMAIN-CONTAINING PROTEIN"/>
    <property type="match status" value="1"/>
</dbReference>
<evidence type="ECO:0000256" key="1">
    <source>
        <dbReference type="ARBA" id="ARBA00022614"/>
    </source>
</evidence>